<dbReference type="GO" id="GO:1901135">
    <property type="term" value="P:carbohydrate derivative metabolic process"/>
    <property type="evidence" value="ECO:0007669"/>
    <property type="project" value="InterPro"/>
</dbReference>
<dbReference type="CDD" id="cd05013">
    <property type="entry name" value="SIS_RpiR"/>
    <property type="match status" value="1"/>
</dbReference>
<evidence type="ECO:0000259" key="4">
    <source>
        <dbReference type="PROSITE" id="PS51071"/>
    </source>
</evidence>
<gene>
    <name evidence="6" type="ORF">GH754_05640</name>
</gene>
<dbReference type="InterPro" id="IPR047640">
    <property type="entry name" value="RpiR-like"/>
</dbReference>
<dbReference type="SUPFAM" id="SSF53697">
    <property type="entry name" value="SIS domain"/>
    <property type="match status" value="1"/>
</dbReference>
<dbReference type="Gene3D" id="3.40.50.10490">
    <property type="entry name" value="Glucose-6-phosphate isomerase like protein, domain 1"/>
    <property type="match status" value="1"/>
</dbReference>
<organism evidence="6 7">
    <name type="scientific">Salinibacillus xinjiangensis</name>
    <dbReference type="NCBI Taxonomy" id="1229268"/>
    <lineage>
        <taxon>Bacteria</taxon>
        <taxon>Bacillati</taxon>
        <taxon>Bacillota</taxon>
        <taxon>Bacilli</taxon>
        <taxon>Bacillales</taxon>
        <taxon>Bacillaceae</taxon>
        <taxon>Salinibacillus</taxon>
    </lineage>
</organism>
<comment type="caution">
    <text evidence="6">The sequence shown here is derived from an EMBL/GenBank/DDBJ whole genome shotgun (WGS) entry which is preliminary data.</text>
</comment>
<evidence type="ECO:0000259" key="5">
    <source>
        <dbReference type="PROSITE" id="PS51464"/>
    </source>
</evidence>
<protein>
    <submittedName>
        <fullName evidence="6">SIS domain-containing protein</fullName>
    </submittedName>
</protein>
<dbReference type="EMBL" id="WJNH01000003">
    <property type="protein sequence ID" value="MRG85817.1"/>
    <property type="molecule type" value="Genomic_DNA"/>
</dbReference>
<proteinExistence type="predicted"/>
<keyword evidence="7" id="KW-1185">Reference proteome</keyword>
<feature type="domain" description="SIS" evidence="5">
    <location>
        <begin position="125"/>
        <end position="261"/>
    </location>
</feature>
<dbReference type="InterPro" id="IPR001347">
    <property type="entry name" value="SIS_dom"/>
</dbReference>
<evidence type="ECO:0000313" key="6">
    <source>
        <dbReference type="EMBL" id="MRG85817.1"/>
    </source>
</evidence>
<evidence type="ECO:0000256" key="3">
    <source>
        <dbReference type="ARBA" id="ARBA00023163"/>
    </source>
</evidence>
<evidence type="ECO:0000256" key="1">
    <source>
        <dbReference type="ARBA" id="ARBA00023015"/>
    </source>
</evidence>
<accession>A0A6G1X4E5</accession>
<dbReference type="PANTHER" id="PTHR30514:SF18">
    <property type="entry name" value="RPIR-FAMILY TRANSCRIPTIONAL REGULATOR"/>
    <property type="match status" value="1"/>
</dbReference>
<dbReference type="Pfam" id="PF01380">
    <property type="entry name" value="SIS"/>
    <property type="match status" value="1"/>
</dbReference>
<dbReference type="PROSITE" id="PS51071">
    <property type="entry name" value="HTH_RPIR"/>
    <property type="match status" value="1"/>
</dbReference>
<keyword evidence="1" id="KW-0805">Transcription regulation</keyword>
<evidence type="ECO:0000313" key="7">
    <source>
        <dbReference type="Proteomes" id="UP000480185"/>
    </source>
</evidence>
<name>A0A6G1X4E5_9BACI</name>
<dbReference type="Proteomes" id="UP000480185">
    <property type="component" value="Unassembled WGS sequence"/>
</dbReference>
<dbReference type="Pfam" id="PF01418">
    <property type="entry name" value="HTH_6"/>
    <property type="match status" value="1"/>
</dbReference>
<evidence type="ECO:0000256" key="2">
    <source>
        <dbReference type="ARBA" id="ARBA00023125"/>
    </source>
</evidence>
<dbReference type="GO" id="GO:0003677">
    <property type="term" value="F:DNA binding"/>
    <property type="evidence" value="ECO:0007669"/>
    <property type="project" value="UniProtKB-KW"/>
</dbReference>
<dbReference type="GO" id="GO:0097367">
    <property type="term" value="F:carbohydrate derivative binding"/>
    <property type="evidence" value="ECO:0007669"/>
    <property type="project" value="InterPro"/>
</dbReference>
<dbReference type="PANTHER" id="PTHR30514">
    <property type="entry name" value="GLUCOKINASE"/>
    <property type="match status" value="1"/>
</dbReference>
<dbReference type="SUPFAM" id="SSF46689">
    <property type="entry name" value="Homeodomain-like"/>
    <property type="match status" value="1"/>
</dbReference>
<keyword evidence="2" id="KW-0238">DNA-binding</keyword>
<dbReference type="PROSITE" id="PS51464">
    <property type="entry name" value="SIS"/>
    <property type="match status" value="1"/>
</dbReference>
<dbReference type="InterPro" id="IPR035472">
    <property type="entry name" value="RpiR-like_SIS"/>
</dbReference>
<dbReference type="InterPro" id="IPR036388">
    <property type="entry name" value="WH-like_DNA-bd_sf"/>
</dbReference>
<dbReference type="InterPro" id="IPR009057">
    <property type="entry name" value="Homeodomain-like_sf"/>
</dbReference>
<reference evidence="6 7" key="1">
    <citation type="submission" date="2019-11" db="EMBL/GenBank/DDBJ databases">
        <authorList>
            <person name="Li J."/>
        </authorList>
    </citation>
    <scope>NUCLEOTIDE SEQUENCE [LARGE SCALE GENOMIC DNA]</scope>
    <source>
        <strain evidence="6 7">J4</strain>
    </source>
</reference>
<dbReference type="InterPro" id="IPR000281">
    <property type="entry name" value="HTH_RpiR"/>
</dbReference>
<sequence length="288" mass="32640">MGNVYQLIAEKIPDMSRAQKKIGEYILQNPNNVPFLTVGKLAQITSVSEATVVRFATFLGFSGFPELQQAMQDSLRKQLTATERLKMSSEVYDDQEKWVFNIFQDDISNIRSTMENLDMTAFHRTVDLLLNAEKIYIVASRSAVSLGMFLDYYLRILLDNVEFISSSELISEKFYNLNEDDVVLGISFPRYTQSTIKMFSFARERGATTIAITDNLLSPLVPLADVPLTASSRMPSLIDSFVAPLSLMNAIITQIGNSKQVDITQKLDHLESMWDYLDIFHKKSENTD</sequence>
<dbReference type="GO" id="GO:0003700">
    <property type="term" value="F:DNA-binding transcription factor activity"/>
    <property type="evidence" value="ECO:0007669"/>
    <property type="project" value="InterPro"/>
</dbReference>
<dbReference type="Gene3D" id="1.10.10.10">
    <property type="entry name" value="Winged helix-like DNA-binding domain superfamily/Winged helix DNA-binding domain"/>
    <property type="match status" value="1"/>
</dbReference>
<feature type="domain" description="HTH rpiR-type" evidence="4">
    <location>
        <begin position="2"/>
        <end position="78"/>
    </location>
</feature>
<keyword evidence="3" id="KW-0804">Transcription</keyword>
<dbReference type="RefSeq" id="WP_153727761.1">
    <property type="nucleotide sequence ID" value="NZ_WJNH01000003.1"/>
</dbReference>
<dbReference type="OrthoDB" id="2930at2"/>
<dbReference type="InterPro" id="IPR046348">
    <property type="entry name" value="SIS_dom_sf"/>
</dbReference>
<dbReference type="AlphaFoldDB" id="A0A6G1X4E5"/>